<dbReference type="GO" id="GO:0006209">
    <property type="term" value="P:cytosine catabolic process"/>
    <property type="evidence" value="ECO:0007669"/>
    <property type="project" value="TreeGrafter"/>
</dbReference>
<dbReference type="GO" id="GO:0035888">
    <property type="term" value="F:isoguanine deaminase activity"/>
    <property type="evidence" value="ECO:0007669"/>
    <property type="project" value="TreeGrafter"/>
</dbReference>
<sequence>MSDVWISDVRIMGREGNFDIGVQGGHIAEIVTAGTRTYSGQVIEGRGLLAMPPFVEPHIHLDSVLTAGQPRWNESGTLFEGIQRWSERKPYLTREDVLTRVDEALQWMMAQGTLHIRTHVDVTDPTLTALQALLELREKVRGVVDIQIVAFPQEGIYSYQNGRGLELLEEALRLGADVVGAIPHYEYTREYGVRSIDACFDLAEKYDRLVDVHCDEIDDEQSRFVEVLATRALERGMGQRVTASHTTAMGSYNDAYAYKLFGLLRKADIHFIANPLINITLQGRFDSYPKRRGFTRVKELWQAGINVCLGHDDIMDPWYSFGTGSMLQVAHMAMHVGQMTGRQEAMACVDMVTYRSAKTLQIEDRYGIEVGKPASLLLVDADDKWDLLRRMPPAELVMSHGMVVAKTDPVKRRVYWTSRDGVVGEGGYGVDFRMHTGSPVSASEPRV</sequence>
<evidence type="ECO:0000313" key="4">
    <source>
        <dbReference type="EMBL" id="SDW14058.1"/>
    </source>
</evidence>
<dbReference type="AlphaFoldDB" id="A0A1H2R4D0"/>
<keyword evidence="2" id="KW-0378">Hydrolase</keyword>
<dbReference type="GO" id="GO:0046872">
    <property type="term" value="F:metal ion binding"/>
    <property type="evidence" value="ECO:0007669"/>
    <property type="project" value="UniProtKB-KW"/>
</dbReference>
<dbReference type="SUPFAM" id="SSF51338">
    <property type="entry name" value="Composite domain of metallo-dependent hydrolases"/>
    <property type="match status" value="1"/>
</dbReference>
<dbReference type="NCBIfam" id="NF006685">
    <property type="entry name" value="PRK09230.1"/>
    <property type="match status" value="1"/>
</dbReference>
<dbReference type="STRING" id="89784.SAMN04489725_102150"/>
<evidence type="ECO:0000256" key="1">
    <source>
        <dbReference type="ARBA" id="ARBA00022723"/>
    </source>
</evidence>
<protein>
    <submittedName>
        <fullName evidence="4">Cytosine deaminase</fullName>
    </submittedName>
</protein>
<dbReference type="InterPro" id="IPR052349">
    <property type="entry name" value="Metallo-hydrolase_Enzymes"/>
</dbReference>
<dbReference type="Proteomes" id="UP000182589">
    <property type="component" value="Unassembled WGS sequence"/>
</dbReference>
<dbReference type="InterPro" id="IPR032466">
    <property type="entry name" value="Metal_Hydrolase"/>
</dbReference>
<dbReference type="FunFam" id="3.20.20.140:FF:000019">
    <property type="entry name" value="Cytosine deaminase"/>
    <property type="match status" value="1"/>
</dbReference>
<proteinExistence type="predicted"/>
<accession>A0A1H2R4D0</accession>
<dbReference type="SUPFAM" id="SSF51556">
    <property type="entry name" value="Metallo-dependent hydrolases"/>
    <property type="match status" value="1"/>
</dbReference>
<dbReference type="EMBL" id="FNOJ01000002">
    <property type="protein sequence ID" value="SDW14058.1"/>
    <property type="molecule type" value="Genomic_DNA"/>
</dbReference>
<dbReference type="InterPro" id="IPR011059">
    <property type="entry name" value="Metal-dep_hydrolase_composite"/>
</dbReference>
<dbReference type="Gene3D" id="2.30.40.10">
    <property type="entry name" value="Urease, subunit C, domain 1"/>
    <property type="match status" value="1"/>
</dbReference>
<feature type="domain" description="Amidohydrolase 3" evidence="3">
    <location>
        <begin position="41"/>
        <end position="404"/>
    </location>
</feature>
<dbReference type="PANTHER" id="PTHR32027">
    <property type="entry name" value="CYTOSINE DEAMINASE"/>
    <property type="match status" value="1"/>
</dbReference>
<evidence type="ECO:0000313" key="5">
    <source>
        <dbReference type="Proteomes" id="UP000182589"/>
    </source>
</evidence>
<evidence type="ECO:0000256" key="2">
    <source>
        <dbReference type="ARBA" id="ARBA00022801"/>
    </source>
</evidence>
<dbReference type="CDD" id="cd01293">
    <property type="entry name" value="Bact_CD"/>
    <property type="match status" value="1"/>
</dbReference>
<gene>
    <name evidence="4" type="ORF">SAMN04489725_102150</name>
</gene>
<reference evidence="5" key="1">
    <citation type="submission" date="2016-10" db="EMBL/GenBank/DDBJ databases">
        <authorList>
            <person name="Varghese N."/>
        </authorList>
    </citation>
    <scope>NUCLEOTIDE SEQUENCE [LARGE SCALE GENOMIC DNA]</scope>
    <source>
        <strain evidence="5">DSM 12489</strain>
    </source>
</reference>
<dbReference type="PANTHER" id="PTHR32027:SF0">
    <property type="entry name" value="CYTOSINE DEAMINASE"/>
    <property type="match status" value="1"/>
</dbReference>
<dbReference type="RefSeq" id="WP_074691520.1">
    <property type="nucleotide sequence ID" value="NZ_FNOJ01000002.1"/>
</dbReference>
<name>A0A1H2R4D0_9BACL</name>
<keyword evidence="5" id="KW-1185">Reference proteome</keyword>
<dbReference type="InterPro" id="IPR013108">
    <property type="entry name" value="Amidohydro_3"/>
</dbReference>
<evidence type="ECO:0000259" key="3">
    <source>
        <dbReference type="Pfam" id="PF07969"/>
    </source>
</evidence>
<dbReference type="Pfam" id="PF07969">
    <property type="entry name" value="Amidohydro_3"/>
    <property type="match status" value="1"/>
</dbReference>
<dbReference type="GO" id="GO:0004131">
    <property type="term" value="F:cytosine deaminase activity"/>
    <property type="evidence" value="ECO:0007669"/>
    <property type="project" value="TreeGrafter"/>
</dbReference>
<dbReference type="Gene3D" id="3.20.20.140">
    <property type="entry name" value="Metal-dependent hydrolases"/>
    <property type="match status" value="1"/>
</dbReference>
<dbReference type="NCBIfam" id="NF005748">
    <property type="entry name" value="PRK07572.1"/>
    <property type="match status" value="1"/>
</dbReference>
<organism evidence="4 5">
    <name type="scientific">Alicyclobacillus hesperidum</name>
    <dbReference type="NCBI Taxonomy" id="89784"/>
    <lineage>
        <taxon>Bacteria</taxon>
        <taxon>Bacillati</taxon>
        <taxon>Bacillota</taxon>
        <taxon>Bacilli</taxon>
        <taxon>Bacillales</taxon>
        <taxon>Alicyclobacillaceae</taxon>
        <taxon>Alicyclobacillus</taxon>
    </lineage>
</organism>
<keyword evidence="1" id="KW-0479">Metal-binding</keyword>